<gene>
    <name evidence="1" type="ORF">PV09_03717</name>
</gene>
<reference evidence="1 2" key="1">
    <citation type="submission" date="2015-01" db="EMBL/GenBank/DDBJ databases">
        <title>The Genome Sequence of Ochroconis gallopava CBS43764.</title>
        <authorList>
            <consortium name="The Broad Institute Genomics Platform"/>
            <person name="Cuomo C."/>
            <person name="de Hoog S."/>
            <person name="Gorbushina A."/>
            <person name="Stielow B."/>
            <person name="Teixiera M."/>
            <person name="Abouelleil A."/>
            <person name="Chapman S.B."/>
            <person name="Priest M."/>
            <person name="Young S.K."/>
            <person name="Wortman J."/>
            <person name="Nusbaum C."/>
            <person name="Birren B."/>
        </authorList>
    </citation>
    <scope>NUCLEOTIDE SEQUENCE [LARGE SCALE GENOMIC DNA]</scope>
    <source>
        <strain evidence="1 2">CBS 43764</strain>
    </source>
</reference>
<dbReference type="PANTHER" id="PTHR28523:SF1">
    <property type="entry name" value="CYTOCHROME C OXIDASE ASSEMBLY FACTOR 1"/>
    <property type="match status" value="1"/>
</dbReference>
<dbReference type="InParanoid" id="A0A0D1XR42"/>
<dbReference type="GO" id="GO:0033617">
    <property type="term" value="P:mitochondrial respiratory chain complex IV assembly"/>
    <property type="evidence" value="ECO:0007669"/>
    <property type="project" value="InterPro"/>
</dbReference>
<keyword evidence="2" id="KW-1185">Reference proteome</keyword>
<dbReference type="PANTHER" id="PTHR28523">
    <property type="entry name" value="CYTOCHROME C OXIDASE ASSEMBLY FACTOR 1"/>
    <property type="match status" value="1"/>
</dbReference>
<protein>
    <submittedName>
        <fullName evidence="1">Uncharacterized protein</fullName>
    </submittedName>
</protein>
<dbReference type="GeneID" id="27311690"/>
<dbReference type="Proteomes" id="UP000053259">
    <property type="component" value="Unassembled WGS sequence"/>
</dbReference>
<dbReference type="STRING" id="253628.A0A0D1XR42"/>
<dbReference type="InterPro" id="IPR042432">
    <property type="entry name" value="Coa1_fungi"/>
</dbReference>
<accession>A0A0D1XR42</accession>
<evidence type="ECO:0000313" key="2">
    <source>
        <dbReference type="Proteomes" id="UP000053259"/>
    </source>
</evidence>
<dbReference type="VEuPathDB" id="FungiDB:PV09_03717"/>
<dbReference type="GO" id="GO:0005743">
    <property type="term" value="C:mitochondrial inner membrane"/>
    <property type="evidence" value="ECO:0007669"/>
    <property type="project" value="TreeGrafter"/>
</dbReference>
<dbReference type="FunCoup" id="A0A0D1XR42">
    <property type="interactions" value="31"/>
</dbReference>
<dbReference type="EMBL" id="KN847538">
    <property type="protein sequence ID" value="KIW05166.1"/>
    <property type="molecule type" value="Genomic_DNA"/>
</dbReference>
<dbReference type="OrthoDB" id="2100652at2759"/>
<evidence type="ECO:0000313" key="1">
    <source>
        <dbReference type="EMBL" id="KIW05166.1"/>
    </source>
</evidence>
<dbReference type="Pfam" id="PF08695">
    <property type="entry name" value="Coa1"/>
    <property type="match status" value="1"/>
</dbReference>
<organism evidence="1 2">
    <name type="scientific">Verruconis gallopava</name>
    <dbReference type="NCBI Taxonomy" id="253628"/>
    <lineage>
        <taxon>Eukaryota</taxon>
        <taxon>Fungi</taxon>
        <taxon>Dikarya</taxon>
        <taxon>Ascomycota</taxon>
        <taxon>Pezizomycotina</taxon>
        <taxon>Dothideomycetes</taxon>
        <taxon>Pleosporomycetidae</taxon>
        <taxon>Venturiales</taxon>
        <taxon>Sympoventuriaceae</taxon>
        <taxon>Verruconis</taxon>
    </lineage>
</organism>
<name>A0A0D1XR42_9PEZI</name>
<dbReference type="RefSeq" id="XP_016215035.1">
    <property type="nucleotide sequence ID" value="XM_016356946.1"/>
</dbReference>
<dbReference type="HOGENOM" id="CLU_092488_1_1_1"/>
<proteinExistence type="predicted"/>
<sequence>MIIRHSLRPSLASIARPLRQVCRRTLIAAPKEGDGPLMTRRSDRALPSLSSRHVFLRTLPLFCLVVAGSTLAIFNYQKSSSSVVTSSLYALRVNPLAREVLGEEIYFASKMPWIWGTINQLHGKIDIRFGVKGTKGRGEMRFRSERKERMGYFETTDWTLTTPDGKVIDLLKGDVDPLGKAEV</sequence>
<dbReference type="AlphaFoldDB" id="A0A0D1XR42"/>
<dbReference type="InterPro" id="IPR014807">
    <property type="entry name" value="Coa1"/>
</dbReference>